<gene>
    <name evidence="2" type="ORF">EOD43_23270</name>
</gene>
<keyword evidence="3" id="KW-1185">Reference proteome</keyword>
<dbReference type="OrthoDB" id="195316at2"/>
<dbReference type="InterPro" id="IPR014469">
    <property type="entry name" value="DUF2271"/>
</dbReference>
<dbReference type="EMBL" id="SACN01000006">
    <property type="protein sequence ID" value="RVT89233.1"/>
    <property type="molecule type" value="Genomic_DNA"/>
</dbReference>
<evidence type="ECO:0000313" key="2">
    <source>
        <dbReference type="EMBL" id="RVT89233.1"/>
    </source>
</evidence>
<dbReference type="Proteomes" id="UP000282971">
    <property type="component" value="Unassembled WGS sequence"/>
</dbReference>
<accession>A0A437LVB5</accession>
<reference evidence="2 3" key="1">
    <citation type="submission" date="2019-01" db="EMBL/GenBank/DDBJ databases">
        <authorList>
            <person name="Chen W.-M."/>
        </authorList>
    </citation>
    <scope>NUCLEOTIDE SEQUENCE [LARGE SCALE GENOMIC DNA]</scope>
    <source>
        <strain evidence="2 3">CCP-7</strain>
    </source>
</reference>
<name>A0A437LVB5_9SPHN</name>
<evidence type="ECO:0000256" key="1">
    <source>
        <dbReference type="SAM" id="SignalP"/>
    </source>
</evidence>
<keyword evidence="1" id="KW-0732">Signal</keyword>
<dbReference type="Pfam" id="PF10029">
    <property type="entry name" value="DUF2271"/>
    <property type="match status" value="1"/>
</dbReference>
<dbReference type="AlphaFoldDB" id="A0A437LVB5"/>
<sequence length="167" mass="17496">MRLSYSLALTGIAVAAPATVTTAATIDLTVTIPKLTVAEYHKPYVAIFVEQPGGTVAPKTLAVWYDLGKRNNAGTKWVNEMRTWWRKGGRTMKLPADGISGATHAPGPAKVTLNTGDLPVGKYDLVVEASREGGGREVVRLPINLAGGTAKASGTNELGAVTAVVKK</sequence>
<dbReference type="PIRSF" id="PIRSF014995">
    <property type="entry name" value="UCP014995"/>
    <property type="match status" value="1"/>
</dbReference>
<evidence type="ECO:0000313" key="3">
    <source>
        <dbReference type="Proteomes" id="UP000282971"/>
    </source>
</evidence>
<proteinExistence type="predicted"/>
<organism evidence="2 3">
    <name type="scientific">Sphingomonas crocodyli</name>
    <dbReference type="NCBI Taxonomy" id="1979270"/>
    <lineage>
        <taxon>Bacteria</taxon>
        <taxon>Pseudomonadati</taxon>
        <taxon>Pseudomonadota</taxon>
        <taxon>Alphaproteobacteria</taxon>
        <taxon>Sphingomonadales</taxon>
        <taxon>Sphingomonadaceae</taxon>
        <taxon>Sphingomonas</taxon>
    </lineage>
</organism>
<feature type="chain" id="PRO_5019537846" evidence="1">
    <location>
        <begin position="24"/>
        <end position="167"/>
    </location>
</feature>
<dbReference type="RefSeq" id="WP_127746823.1">
    <property type="nucleotide sequence ID" value="NZ_SACN01000006.1"/>
</dbReference>
<feature type="signal peptide" evidence="1">
    <location>
        <begin position="1"/>
        <end position="23"/>
    </location>
</feature>
<comment type="caution">
    <text evidence="2">The sequence shown here is derived from an EMBL/GenBank/DDBJ whole genome shotgun (WGS) entry which is preliminary data.</text>
</comment>
<protein>
    <submittedName>
        <fullName evidence="2">DUF2271 domain-containing protein</fullName>
    </submittedName>
</protein>